<dbReference type="PANTHER" id="PTHR45649">
    <property type="entry name" value="AMINO-ACID PERMEASE BAT1"/>
    <property type="match status" value="1"/>
</dbReference>
<evidence type="ECO:0008006" key="10">
    <source>
        <dbReference type="Google" id="ProtNLM"/>
    </source>
</evidence>
<dbReference type="Pfam" id="PF13472">
    <property type="entry name" value="Lipase_GDSL_2"/>
    <property type="match status" value="1"/>
</dbReference>
<feature type="transmembrane region" description="Helical" evidence="6">
    <location>
        <begin position="186"/>
        <end position="204"/>
    </location>
</feature>
<keyword evidence="3 6" id="KW-0812">Transmembrane</keyword>
<feature type="domain" description="SGNH hydrolase-type esterase" evidence="7">
    <location>
        <begin position="661"/>
        <end position="859"/>
    </location>
</feature>
<dbReference type="GO" id="GO:0022857">
    <property type="term" value="F:transmembrane transporter activity"/>
    <property type="evidence" value="ECO:0007669"/>
    <property type="project" value="InterPro"/>
</dbReference>
<dbReference type="GO" id="GO:0052689">
    <property type="term" value="F:carboxylic ester hydrolase activity"/>
    <property type="evidence" value="ECO:0007669"/>
    <property type="project" value="InterPro"/>
</dbReference>
<feature type="transmembrane region" description="Helical" evidence="6">
    <location>
        <begin position="315"/>
        <end position="334"/>
    </location>
</feature>
<evidence type="ECO:0000256" key="1">
    <source>
        <dbReference type="ARBA" id="ARBA00004141"/>
    </source>
</evidence>
<evidence type="ECO:0000256" key="4">
    <source>
        <dbReference type="ARBA" id="ARBA00022989"/>
    </source>
</evidence>
<evidence type="ECO:0000259" key="7">
    <source>
        <dbReference type="Pfam" id="PF13472"/>
    </source>
</evidence>
<organism evidence="9">
    <name type="scientific">Gibberella zeae</name>
    <name type="common">Wheat head blight fungus</name>
    <name type="synonym">Fusarium graminearum</name>
    <dbReference type="NCBI Taxonomy" id="5518"/>
    <lineage>
        <taxon>Eukaryota</taxon>
        <taxon>Fungi</taxon>
        <taxon>Dikarya</taxon>
        <taxon>Ascomycota</taxon>
        <taxon>Pezizomycotina</taxon>
        <taxon>Sordariomycetes</taxon>
        <taxon>Hypocreomycetidae</taxon>
        <taxon>Hypocreales</taxon>
        <taxon>Nectriaceae</taxon>
        <taxon>Fusarium</taxon>
    </lineage>
</organism>
<evidence type="ECO:0000256" key="3">
    <source>
        <dbReference type="ARBA" id="ARBA00022692"/>
    </source>
</evidence>
<feature type="transmembrane region" description="Helical" evidence="6">
    <location>
        <begin position="367"/>
        <end position="387"/>
    </location>
</feature>
<reference evidence="9" key="1">
    <citation type="submission" date="2019-04" db="EMBL/GenBank/DDBJ databases">
        <authorList>
            <person name="Melise S."/>
            <person name="Noan J."/>
            <person name="Okalmin O."/>
        </authorList>
    </citation>
    <scope>NUCLEOTIDE SEQUENCE</scope>
    <source>
        <strain evidence="9">FN9</strain>
    </source>
</reference>
<dbReference type="InterPro" id="IPR040794">
    <property type="entry name" value="CE2_N"/>
</dbReference>
<feature type="transmembrane region" description="Helical" evidence="6">
    <location>
        <begin position="114"/>
        <end position="135"/>
    </location>
</feature>
<dbReference type="AlphaFoldDB" id="A0A4E9EC05"/>
<sequence>MSQIPSDSSGNSDALELEAAGYQQAMPRRFSLWSLGALSFTLTCTWLGTGSSIGISLTEASSAGTLWSLPIAGVMTTIVSLGMAELASAYPVAGAQYYWSFMVARDDYKPFASYLNGWMSVIGWWLASSSVSNFVSSMILDIVSAWHPDWNQERWHQYLIYVALIWIATSANIFMSRWIPLFNKMVFVLSVLTLSATTITLFVVTKNHASSEFIFKDTTNRTGWSSDGFAFMLAVGNAVYAFLGSDCGAHLCEEIPNPAKNVPKVMIYPLLMGLLTAFPFAASLMYAISDISAVLNTTTGLPLFEIYFQGTGSRSGATVLMTLFAFCFFANLVANATTSSRTLWAVSRDGALPYSHFWERVHPRFEVPVNALLLSATFITLYGLIFLGSSTAFAAMVSAAIIFLQTSCIIPQAVLLYRGRERVLPLRYFNLGKYGALINGISVVWVVFLDILYCFPTTMPVTAENMSYVSVVFVGLVGFVIVLWFTTKKNTFTGPRIDLDMLNARRVAAVGPLEGTNPAEYHPLRNSEAMKLTVLTFLITAVTAAKVPGYRFVGRVNPATKQLTWPSTGVAFTFTGTEATIKINAVTGTSSADLIIDGKDPIVIANVNGTSISVPKLPKGTHTVELRKRSETSFGTFSIAGVSTDGKLLDTAPPKRKIEIIGDSISVGYGLDGVLPCVDTAALQNNGKTYGAVAARSLNADYSVVAWSGKGLIRNYASSPPDTSPPMPTIYTRYGGNDKDNSFPFPKSWVPDAVVINLGTNDFSYLNVRDPVNPADLTKALVKLVKSIQSHYPKAQFFFVSSPLLNDNYPTVADAQKSTHVRVLKDAMKQLSGVKTHFVDWPTQGAEAGCDYHPNAATQAQGGKLLAASIKVALKW</sequence>
<evidence type="ECO:0000256" key="5">
    <source>
        <dbReference type="ARBA" id="ARBA00023136"/>
    </source>
</evidence>
<protein>
    <recommendedName>
        <fullName evidence="10">SGNH hydrolase-type esterase domain-containing protein</fullName>
    </recommendedName>
</protein>
<dbReference type="GO" id="GO:0016020">
    <property type="term" value="C:membrane"/>
    <property type="evidence" value="ECO:0007669"/>
    <property type="project" value="UniProtKB-SubCell"/>
</dbReference>
<feature type="transmembrane region" description="Helical" evidence="6">
    <location>
        <begin position="30"/>
        <end position="49"/>
    </location>
</feature>
<dbReference type="PANTHER" id="PTHR45649:SF11">
    <property type="entry name" value="TRANSPORTER, PUTATIVE (EUROFUNG)-RELATED"/>
    <property type="match status" value="1"/>
</dbReference>
<name>A0A4E9EC05_GIBZA</name>
<evidence type="ECO:0000256" key="6">
    <source>
        <dbReference type="SAM" id="Phobius"/>
    </source>
</evidence>
<keyword evidence="5 6" id="KW-0472">Membrane</keyword>
<dbReference type="InterPro" id="IPR013830">
    <property type="entry name" value="SGNH_hydro"/>
</dbReference>
<dbReference type="SUPFAM" id="SSF52266">
    <property type="entry name" value="SGNH hydrolase"/>
    <property type="match status" value="1"/>
</dbReference>
<feature type="transmembrane region" description="Helical" evidence="6">
    <location>
        <begin position="155"/>
        <end position="174"/>
    </location>
</feature>
<proteinExistence type="predicted"/>
<dbReference type="Pfam" id="PF13520">
    <property type="entry name" value="AA_permease_2"/>
    <property type="match status" value="1"/>
</dbReference>
<evidence type="ECO:0000256" key="2">
    <source>
        <dbReference type="ARBA" id="ARBA00022448"/>
    </source>
</evidence>
<feature type="transmembrane region" description="Helical" evidence="6">
    <location>
        <begin position="467"/>
        <end position="486"/>
    </location>
</feature>
<keyword evidence="2" id="KW-0813">Transport</keyword>
<feature type="transmembrane region" description="Helical" evidence="6">
    <location>
        <begin position="69"/>
        <end position="93"/>
    </location>
</feature>
<feature type="domain" description="Carbohydrate esterase 2 N-terminal" evidence="8">
    <location>
        <begin position="552"/>
        <end position="650"/>
    </location>
</feature>
<dbReference type="CDD" id="cd01831">
    <property type="entry name" value="Endoglucanase_E_like"/>
    <property type="match status" value="1"/>
</dbReference>
<feature type="transmembrane region" description="Helical" evidence="6">
    <location>
        <begin position="224"/>
        <end position="244"/>
    </location>
</feature>
<feature type="transmembrane region" description="Helical" evidence="6">
    <location>
        <begin position="436"/>
        <end position="455"/>
    </location>
</feature>
<comment type="subcellular location">
    <subcellularLocation>
        <location evidence="1">Membrane</location>
        <topology evidence="1">Multi-pass membrane protein</topology>
    </subcellularLocation>
</comment>
<feature type="transmembrane region" description="Helical" evidence="6">
    <location>
        <begin position="393"/>
        <end position="416"/>
    </location>
</feature>
<evidence type="ECO:0000259" key="8">
    <source>
        <dbReference type="Pfam" id="PF17996"/>
    </source>
</evidence>
<dbReference type="InterPro" id="IPR037461">
    <property type="entry name" value="CtCE2-like_dom"/>
</dbReference>
<dbReference type="Gene3D" id="2.60.120.260">
    <property type="entry name" value="Galactose-binding domain-like"/>
    <property type="match status" value="1"/>
</dbReference>
<dbReference type="Pfam" id="PF17996">
    <property type="entry name" value="CE2_N"/>
    <property type="match status" value="1"/>
</dbReference>
<dbReference type="InterPro" id="IPR002293">
    <property type="entry name" value="AA/rel_permease1"/>
</dbReference>
<dbReference type="EMBL" id="CAAKMV010000142">
    <property type="protein sequence ID" value="VIO60121.1"/>
    <property type="molecule type" value="Genomic_DNA"/>
</dbReference>
<dbReference type="Gene3D" id="3.40.50.1110">
    <property type="entry name" value="SGNH hydrolase"/>
    <property type="match status" value="1"/>
</dbReference>
<feature type="transmembrane region" description="Helical" evidence="6">
    <location>
        <begin position="265"/>
        <end position="288"/>
    </location>
</feature>
<accession>A0A4E9EC05</accession>
<gene>
    <name evidence="9" type="ORF">FUG_LOCUS386939</name>
</gene>
<dbReference type="Gene3D" id="1.20.1740.10">
    <property type="entry name" value="Amino acid/polyamine transporter I"/>
    <property type="match status" value="1"/>
</dbReference>
<dbReference type="InterPro" id="IPR036514">
    <property type="entry name" value="SGNH_hydro_sf"/>
</dbReference>
<keyword evidence="4 6" id="KW-1133">Transmembrane helix</keyword>
<evidence type="ECO:0000313" key="9">
    <source>
        <dbReference type="EMBL" id="VIO60121.1"/>
    </source>
</evidence>